<proteinExistence type="predicted"/>
<evidence type="ECO:0000256" key="2">
    <source>
        <dbReference type="ARBA" id="ARBA00022475"/>
    </source>
</evidence>
<evidence type="ECO:0000313" key="7">
    <source>
        <dbReference type="EMBL" id="MDC5696859.1"/>
    </source>
</evidence>
<dbReference type="Proteomes" id="UP001150259">
    <property type="component" value="Unassembled WGS sequence"/>
</dbReference>
<evidence type="ECO:0000256" key="3">
    <source>
        <dbReference type="ARBA" id="ARBA00022692"/>
    </source>
</evidence>
<accession>A0ABT5GF78</accession>
<keyword evidence="3 6" id="KW-0812">Transmembrane</keyword>
<feature type="transmembrane region" description="Helical" evidence="6">
    <location>
        <begin position="157"/>
        <end position="178"/>
    </location>
</feature>
<sequence length="211" mass="21982">MTWQTYGSFALFALVVTLVPGPDFAVVTRNALAGGRRRGLFAGVGVAASSAVQGVAVALGLGAVIAASGPVFQTIRWVGVAYLVFLAGQALVSARRGRYDVVRDGGAPGRSAGAAVVGLRQGFLSNITNPKVLAFYLAVLPQFLPGSQSPWQAVPLALTHALISAVYLTLLVLGIDRARILLSRRRVRRWLDGLTGVAMLGFGARLAADGL</sequence>
<evidence type="ECO:0000256" key="6">
    <source>
        <dbReference type="SAM" id="Phobius"/>
    </source>
</evidence>
<keyword evidence="2" id="KW-1003">Cell membrane</keyword>
<evidence type="ECO:0000256" key="1">
    <source>
        <dbReference type="ARBA" id="ARBA00004651"/>
    </source>
</evidence>
<comment type="caution">
    <text evidence="7">The sequence shown here is derived from an EMBL/GenBank/DDBJ whole genome shotgun (WGS) entry which is preliminary data.</text>
</comment>
<dbReference type="Pfam" id="PF01810">
    <property type="entry name" value="LysE"/>
    <property type="match status" value="1"/>
</dbReference>
<evidence type="ECO:0000256" key="5">
    <source>
        <dbReference type="ARBA" id="ARBA00023136"/>
    </source>
</evidence>
<reference evidence="7 8" key="1">
    <citation type="submission" date="2022-11" db="EMBL/GenBank/DDBJ databases">
        <title>Anaerobic phenanthrene biodegradation by a DNRA strain PheN6.</title>
        <authorList>
            <person name="Zhang Z."/>
        </authorList>
    </citation>
    <scope>NUCLEOTIDE SEQUENCE [LARGE SCALE GENOMIC DNA]</scope>
    <source>
        <strain evidence="7 8">PheN6</strain>
    </source>
</reference>
<dbReference type="InterPro" id="IPR001123">
    <property type="entry name" value="LeuE-type"/>
</dbReference>
<dbReference type="PIRSF" id="PIRSF006324">
    <property type="entry name" value="LeuE"/>
    <property type="match status" value="1"/>
</dbReference>
<keyword evidence="4 6" id="KW-1133">Transmembrane helix</keyword>
<evidence type="ECO:0000256" key="4">
    <source>
        <dbReference type="ARBA" id="ARBA00022989"/>
    </source>
</evidence>
<comment type="subcellular location">
    <subcellularLocation>
        <location evidence="1">Cell membrane</location>
        <topology evidence="1">Multi-pass membrane protein</topology>
    </subcellularLocation>
</comment>
<dbReference type="PANTHER" id="PTHR30086">
    <property type="entry name" value="ARGININE EXPORTER PROTEIN ARGO"/>
    <property type="match status" value="1"/>
</dbReference>
<name>A0ABT5GF78_9MICO</name>
<protein>
    <submittedName>
        <fullName evidence="7">LysE family translocator</fullName>
    </submittedName>
</protein>
<keyword evidence="8" id="KW-1185">Reference proteome</keyword>
<keyword evidence="5 6" id="KW-0472">Membrane</keyword>
<feature type="transmembrane region" description="Helical" evidence="6">
    <location>
        <begin position="39"/>
        <end position="68"/>
    </location>
</feature>
<gene>
    <name evidence="7" type="ORF">OO014_06275</name>
</gene>
<organism evidence="7 8">
    <name type="scientific">Intrasporangium calvum</name>
    <dbReference type="NCBI Taxonomy" id="53358"/>
    <lineage>
        <taxon>Bacteria</taxon>
        <taxon>Bacillati</taxon>
        <taxon>Actinomycetota</taxon>
        <taxon>Actinomycetes</taxon>
        <taxon>Micrococcales</taxon>
        <taxon>Intrasporangiaceae</taxon>
        <taxon>Intrasporangium</taxon>
    </lineage>
</organism>
<evidence type="ECO:0000313" key="8">
    <source>
        <dbReference type="Proteomes" id="UP001150259"/>
    </source>
</evidence>
<dbReference type="RefSeq" id="WP_272461433.1">
    <property type="nucleotide sequence ID" value="NZ_JAPFQL010000020.1"/>
</dbReference>
<feature type="transmembrane region" description="Helical" evidence="6">
    <location>
        <begin position="6"/>
        <end position="27"/>
    </location>
</feature>
<dbReference type="PANTHER" id="PTHR30086:SF20">
    <property type="entry name" value="ARGININE EXPORTER PROTEIN ARGO-RELATED"/>
    <property type="match status" value="1"/>
</dbReference>
<feature type="transmembrane region" description="Helical" evidence="6">
    <location>
        <begin position="74"/>
        <end position="94"/>
    </location>
</feature>
<dbReference type="EMBL" id="JAPFQL010000020">
    <property type="protein sequence ID" value="MDC5696859.1"/>
    <property type="molecule type" value="Genomic_DNA"/>
</dbReference>